<accession>A0ABQ9ICZ1</accession>
<evidence type="ECO:0000313" key="2">
    <source>
        <dbReference type="Proteomes" id="UP001159363"/>
    </source>
</evidence>
<organism evidence="1 2">
    <name type="scientific">Dryococelus australis</name>
    <dbReference type="NCBI Taxonomy" id="614101"/>
    <lineage>
        <taxon>Eukaryota</taxon>
        <taxon>Metazoa</taxon>
        <taxon>Ecdysozoa</taxon>
        <taxon>Arthropoda</taxon>
        <taxon>Hexapoda</taxon>
        <taxon>Insecta</taxon>
        <taxon>Pterygota</taxon>
        <taxon>Neoptera</taxon>
        <taxon>Polyneoptera</taxon>
        <taxon>Phasmatodea</taxon>
        <taxon>Verophasmatodea</taxon>
        <taxon>Anareolatae</taxon>
        <taxon>Phasmatidae</taxon>
        <taxon>Eurycanthinae</taxon>
        <taxon>Dryococelus</taxon>
    </lineage>
</organism>
<dbReference type="Proteomes" id="UP001159363">
    <property type="component" value="Chromosome 2"/>
</dbReference>
<comment type="caution">
    <text evidence="1">The sequence shown here is derived from an EMBL/GenBank/DDBJ whole genome shotgun (WGS) entry which is preliminary data.</text>
</comment>
<protein>
    <submittedName>
        <fullName evidence="1">Uncharacterized protein</fullName>
    </submittedName>
</protein>
<name>A0ABQ9ICZ1_9NEOP</name>
<reference evidence="1 2" key="1">
    <citation type="submission" date="2023-02" db="EMBL/GenBank/DDBJ databases">
        <title>LHISI_Scaffold_Assembly.</title>
        <authorList>
            <person name="Stuart O.P."/>
            <person name="Cleave R."/>
            <person name="Magrath M.J.L."/>
            <person name="Mikheyev A.S."/>
        </authorList>
    </citation>
    <scope>NUCLEOTIDE SEQUENCE [LARGE SCALE GENOMIC DNA]</scope>
    <source>
        <strain evidence="1">Daus_M_001</strain>
        <tissue evidence="1">Leg muscle</tissue>
    </source>
</reference>
<evidence type="ECO:0000313" key="1">
    <source>
        <dbReference type="EMBL" id="KAJ8894545.1"/>
    </source>
</evidence>
<dbReference type="EMBL" id="JARBHB010000002">
    <property type="protein sequence ID" value="KAJ8894545.1"/>
    <property type="molecule type" value="Genomic_DNA"/>
</dbReference>
<proteinExistence type="predicted"/>
<keyword evidence="2" id="KW-1185">Reference proteome</keyword>
<gene>
    <name evidence="1" type="ORF">PR048_007202</name>
</gene>
<sequence>MLQSLSYDDYRDCLENFTRALGTQYQFCLRAHHVTKVWMISGTLRQMEYEHYPGGTTKYLKMRQDRIEGWFRRHNALLANFCDILGGHNESKPRIPLQRRTLCAVRSEVSSYTAYGASCLAKWGLLKELEDYITISWVFLAHSVQNFPATTLQDLEEGISSQGMRPCCGIPRWYESNTERGHESFSSDAGRDGHHKKSAAPTALVYYTGSEEAAPVNDVDMYVRLDVSWTARSLLAQKTAQRIRNCEEIGLSIACSYRLFTGEGVAGALCDVDRVVSWRRLTRVVHVSPTSIEEQLKMALSLQRASDWGACLQPPLTFIP</sequence>